<evidence type="ECO:0000313" key="2">
    <source>
        <dbReference type="EMBL" id="EFJ07889.1"/>
    </source>
</evidence>
<dbReference type="PANTHER" id="PTHR46122:SF1">
    <property type="entry name" value="F-BOX DOMAIN-CONTAINING PROTEIN"/>
    <property type="match status" value="1"/>
</dbReference>
<dbReference type="InterPro" id="IPR052439">
    <property type="entry name" value="F-box/Kelch-repeat"/>
</dbReference>
<dbReference type="InterPro" id="IPR015915">
    <property type="entry name" value="Kelch-typ_b-propeller"/>
</dbReference>
<gene>
    <name evidence="2" type="ORF">SELMODRAFT_22464</name>
    <name evidence="3" type="ORF">SELMODRAFT_33540</name>
</gene>
<dbReference type="EMBL" id="GL377679">
    <property type="protein sequence ID" value="EFJ07889.1"/>
    <property type="molecule type" value="Genomic_DNA"/>
</dbReference>
<dbReference type="SMART" id="SM00612">
    <property type="entry name" value="Kelch"/>
    <property type="match status" value="3"/>
</dbReference>
<accession>D8SBP9</accession>
<dbReference type="AlphaFoldDB" id="D8SBP9"/>
<dbReference type="OrthoDB" id="191037at2759"/>
<proteinExistence type="predicted"/>
<dbReference type="Gene3D" id="2.120.10.80">
    <property type="entry name" value="Kelch-type beta propeller"/>
    <property type="match status" value="1"/>
</dbReference>
<protein>
    <recommendedName>
        <fullName evidence="5">F-box domain-containing protein</fullName>
    </recommendedName>
</protein>
<dbReference type="GO" id="GO:0005634">
    <property type="term" value="C:nucleus"/>
    <property type="evidence" value="ECO:0007669"/>
    <property type="project" value="UniProtKB-ARBA"/>
</dbReference>
<dbReference type="SUPFAM" id="SSF117281">
    <property type="entry name" value="Kelch motif"/>
    <property type="match status" value="1"/>
</dbReference>
<dbReference type="KEGG" id="smo:SELMODRAFT_33540"/>
<evidence type="ECO:0000313" key="3">
    <source>
        <dbReference type="EMBL" id="EFJ18426.1"/>
    </source>
</evidence>
<evidence type="ECO:0000256" key="1">
    <source>
        <dbReference type="ARBA" id="ARBA00022737"/>
    </source>
</evidence>
<dbReference type="EMBL" id="GL377610">
    <property type="protein sequence ID" value="EFJ18426.1"/>
    <property type="molecule type" value="Genomic_DNA"/>
</dbReference>
<organism evidence="4">
    <name type="scientific">Selaginella moellendorffii</name>
    <name type="common">Spikemoss</name>
    <dbReference type="NCBI Taxonomy" id="88036"/>
    <lineage>
        <taxon>Eukaryota</taxon>
        <taxon>Viridiplantae</taxon>
        <taxon>Streptophyta</taxon>
        <taxon>Embryophyta</taxon>
        <taxon>Tracheophyta</taxon>
        <taxon>Lycopodiopsida</taxon>
        <taxon>Selaginellales</taxon>
        <taxon>Selaginellaceae</taxon>
        <taxon>Selaginella</taxon>
    </lineage>
</organism>
<reference evidence="3 4" key="1">
    <citation type="journal article" date="2011" name="Science">
        <title>The Selaginella genome identifies genetic changes associated with the evolution of vascular plants.</title>
        <authorList>
            <person name="Banks J.A."/>
            <person name="Nishiyama T."/>
            <person name="Hasebe M."/>
            <person name="Bowman J.L."/>
            <person name="Gribskov M."/>
            <person name="dePamphilis C."/>
            <person name="Albert V.A."/>
            <person name="Aono N."/>
            <person name="Aoyama T."/>
            <person name="Ambrose B.A."/>
            <person name="Ashton N.W."/>
            <person name="Axtell M.J."/>
            <person name="Barker E."/>
            <person name="Barker M.S."/>
            <person name="Bennetzen J.L."/>
            <person name="Bonawitz N.D."/>
            <person name="Chapple C."/>
            <person name="Cheng C."/>
            <person name="Correa L.G."/>
            <person name="Dacre M."/>
            <person name="DeBarry J."/>
            <person name="Dreyer I."/>
            <person name="Elias M."/>
            <person name="Engstrom E.M."/>
            <person name="Estelle M."/>
            <person name="Feng L."/>
            <person name="Finet C."/>
            <person name="Floyd S.K."/>
            <person name="Frommer W.B."/>
            <person name="Fujita T."/>
            <person name="Gramzow L."/>
            <person name="Gutensohn M."/>
            <person name="Harholt J."/>
            <person name="Hattori M."/>
            <person name="Heyl A."/>
            <person name="Hirai T."/>
            <person name="Hiwatashi Y."/>
            <person name="Ishikawa M."/>
            <person name="Iwata M."/>
            <person name="Karol K.G."/>
            <person name="Koehler B."/>
            <person name="Kolukisaoglu U."/>
            <person name="Kubo M."/>
            <person name="Kurata T."/>
            <person name="Lalonde S."/>
            <person name="Li K."/>
            <person name="Li Y."/>
            <person name="Litt A."/>
            <person name="Lyons E."/>
            <person name="Manning G."/>
            <person name="Maruyama T."/>
            <person name="Michael T.P."/>
            <person name="Mikami K."/>
            <person name="Miyazaki S."/>
            <person name="Morinaga S."/>
            <person name="Murata T."/>
            <person name="Mueller-Roeber B."/>
            <person name="Nelson D.R."/>
            <person name="Obara M."/>
            <person name="Oguri Y."/>
            <person name="Olmstead R.G."/>
            <person name="Onodera N."/>
            <person name="Petersen B.L."/>
            <person name="Pils B."/>
            <person name="Prigge M."/>
            <person name="Rensing S.A."/>
            <person name="Riano-Pachon D.M."/>
            <person name="Roberts A.W."/>
            <person name="Sato Y."/>
            <person name="Scheller H.V."/>
            <person name="Schulz B."/>
            <person name="Schulz C."/>
            <person name="Shakirov E.V."/>
            <person name="Shibagaki N."/>
            <person name="Shinohara N."/>
            <person name="Shippen D.E."/>
            <person name="Soerensen I."/>
            <person name="Sotooka R."/>
            <person name="Sugimoto N."/>
            <person name="Sugita M."/>
            <person name="Sumikawa N."/>
            <person name="Tanurdzic M."/>
            <person name="Theissen G."/>
            <person name="Ulvskov P."/>
            <person name="Wakazuki S."/>
            <person name="Weng J.K."/>
            <person name="Willats W.W."/>
            <person name="Wipf D."/>
            <person name="Wolf P.G."/>
            <person name="Yang L."/>
            <person name="Zimmer A.D."/>
            <person name="Zhu Q."/>
            <person name="Mitros T."/>
            <person name="Hellsten U."/>
            <person name="Loque D."/>
            <person name="Otillar R."/>
            <person name="Salamov A."/>
            <person name="Schmutz J."/>
            <person name="Shapiro H."/>
            <person name="Lindquist E."/>
            <person name="Lucas S."/>
            <person name="Rokhsar D."/>
            <person name="Grigoriev I.V."/>
        </authorList>
    </citation>
    <scope>NUCLEOTIDE SEQUENCE [LARGE SCALE GENOMIC DNA]</scope>
</reference>
<dbReference type="OMA" id="PILMAWH"/>
<dbReference type="InParanoid" id="D8SBP9"/>
<dbReference type="Pfam" id="PF01344">
    <property type="entry name" value="Kelch_1"/>
    <property type="match status" value="2"/>
</dbReference>
<dbReference type="HOGENOM" id="CLU_028510_0_0_1"/>
<evidence type="ECO:0008006" key="5">
    <source>
        <dbReference type="Google" id="ProtNLM"/>
    </source>
</evidence>
<feature type="non-terminal residue" evidence="3">
    <location>
        <position position="1"/>
    </location>
</feature>
<dbReference type="KEGG" id="smo:SELMODRAFT_22464"/>
<feature type="non-terminal residue" evidence="3">
    <location>
        <position position="350"/>
    </location>
</feature>
<name>D8SBP9_SELML</name>
<sequence>LIPGLPRGVAQSCLARVPRGLYPRLRLVSRQWNQALRPDQIFSIRSNDGISEPWLYITLAMGGPFFALDPILMAWHRLPAFPADQIFTDNDKECFVAGRELLVVGPSFYNFRMHPVIWRYRADRNEWSAAPPMTTPRCQFASASFGGMAYVAGGAGFGTSTPLRDAEVYCSGAGRWRALPPMHTARKECSGFVMDGCFYVIGGTDGRDQPVTAGERFDPRTRRWTVIPGLWPESSVSRFRGSVAPPLVAVVGDVLYAWDHPNGLLKRYEKFGGRWTVLDAAAGRRANAESHGWGLGFKGVGEEVWLIGGSELDVPFIDACRPARSGGVLWRRVAEASPVGDNFVYNCAVM</sequence>
<dbReference type="CDD" id="cd22152">
    <property type="entry name" value="F-box_AtAFR-like"/>
    <property type="match status" value="1"/>
</dbReference>
<dbReference type="Proteomes" id="UP000001514">
    <property type="component" value="Unassembled WGS sequence"/>
</dbReference>
<keyword evidence="1" id="KW-0677">Repeat</keyword>
<dbReference type="InterPro" id="IPR006652">
    <property type="entry name" value="Kelch_1"/>
</dbReference>
<dbReference type="eggNOG" id="KOG1072">
    <property type="taxonomic scope" value="Eukaryota"/>
</dbReference>
<keyword evidence="4" id="KW-1185">Reference proteome</keyword>
<evidence type="ECO:0000313" key="4">
    <source>
        <dbReference type="Proteomes" id="UP000001514"/>
    </source>
</evidence>
<dbReference type="PANTHER" id="PTHR46122">
    <property type="entry name" value="GALACTOSE OXIDASE/KELCH REPEAT PROTEIN-RELATED"/>
    <property type="match status" value="1"/>
</dbReference>